<keyword evidence="6 8" id="KW-0687">Ribonucleoprotein</keyword>
<reference evidence="10 11" key="1">
    <citation type="journal article" date="2020" name="ISME J.">
        <title>Parallel Reductive Genome Evolution in Desulfovibrio Ectosymbionts Independently Acquired by Trichonympha Protists in the Termite Gut.</title>
        <authorList>
            <person name="Takeuchi M."/>
            <person name="Kuwahara H."/>
            <person name="Murakami T."/>
            <person name="Takahashi K."/>
            <person name="Kajitani R."/>
            <person name="Toyoda A."/>
            <person name="Itoh T."/>
            <person name="Ohkuma M."/>
            <person name="Hongoh Y."/>
        </authorList>
    </citation>
    <scope>NUCLEOTIDE SEQUENCE [LARGE SCALE GENOMIC DNA]</scope>
    <source>
        <strain evidence="10">ZnDsv-02</strain>
    </source>
</reference>
<keyword evidence="4 8" id="KW-0694">RNA-binding</keyword>
<dbReference type="Pfam" id="PF01649">
    <property type="entry name" value="Ribosomal_S20p"/>
    <property type="match status" value="1"/>
</dbReference>
<feature type="region of interest" description="Disordered" evidence="9">
    <location>
        <begin position="1"/>
        <end position="28"/>
    </location>
</feature>
<organism evidence="10 11">
    <name type="scientific">Candidatus Desulfovibrio kirbyi</name>
    <dbReference type="NCBI Taxonomy" id="2696086"/>
    <lineage>
        <taxon>Bacteria</taxon>
        <taxon>Pseudomonadati</taxon>
        <taxon>Thermodesulfobacteriota</taxon>
        <taxon>Desulfovibrionia</taxon>
        <taxon>Desulfovibrionales</taxon>
        <taxon>Desulfovibrionaceae</taxon>
        <taxon>Desulfovibrio</taxon>
    </lineage>
</organism>
<dbReference type="GO" id="GO:0015935">
    <property type="term" value="C:small ribosomal subunit"/>
    <property type="evidence" value="ECO:0007669"/>
    <property type="project" value="TreeGrafter"/>
</dbReference>
<dbReference type="InterPro" id="IPR036510">
    <property type="entry name" value="Ribosomal_bS20_sf"/>
</dbReference>
<dbReference type="GO" id="GO:0070181">
    <property type="term" value="F:small ribosomal subunit rRNA binding"/>
    <property type="evidence" value="ECO:0007669"/>
    <property type="project" value="TreeGrafter"/>
</dbReference>
<keyword evidence="5 8" id="KW-0689">Ribosomal protein</keyword>
<evidence type="ECO:0000256" key="4">
    <source>
        <dbReference type="ARBA" id="ARBA00022884"/>
    </source>
</evidence>
<name>A0A6L2R6D7_9BACT</name>
<keyword evidence="3 8" id="KW-0699">rRNA-binding</keyword>
<evidence type="ECO:0000256" key="1">
    <source>
        <dbReference type="ARBA" id="ARBA00003134"/>
    </source>
</evidence>
<sequence>MANHKSAVKRHRQSLDKATRNRAAKSRVKNAFKEVRTAIGRKDRDKACSALSAAASVLGKAARKGTLHRRRAARKMSRLACAVNAIKAG</sequence>
<evidence type="ECO:0000256" key="6">
    <source>
        <dbReference type="ARBA" id="ARBA00023274"/>
    </source>
</evidence>
<dbReference type="Gene3D" id="1.20.58.110">
    <property type="entry name" value="Ribosomal protein S20"/>
    <property type="match status" value="1"/>
</dbReference>
<evidence type="ECO:0000256" key="9">
    <source>
        <dbReference type="SAM" id="MobiDB-lite"/>
    </source>
</evidence>
<evidence type="ECO:0000256" key="8">
    <source>
        <dbReference type="HAMAP-Rule" id="MF_00500"/>
    </source>
</evidence>
<dbReference type="GO" id="GO:0003735">
    <property type="term" value="F:structural constituent of ribosome"/>
    <property type="evidence" value="ECO:0007669"/>
    <property type="project" value="InterPro"/>
</dbReference>
<dbReference type="NCBIfam" id="TIGR00029">
    <property type="entry name" value="S20"/>
    <property type="match status" value="1"/>
</dbReference>
<accession>A0A6L2R6D7</accession>
<evidence type="ECO:0000313" key="10">
    <source>
        <dbReference type="EMBL" id="GFH63014.1"/>
    </source>
</evidence>
<evidence type="ECO:0000256" key="2">
    <source>
        <dbReference type="ARBA" id="ARBA00007634"/>
    </source>
</evidence>
<evidence type="ECO:0000256" key="3">
    <source>
        <dbReference type="ARBA" id="ARBA00022730"/>
    </source>
</evidence>
<dbReference type="AlphaFoldDB" id="A0A6L2R6D7"/>
<gene>
    <name evidence="8 10" type="primary">rpsT</name>
    <name evidence="10" type="ORF">ZNDK_0785</name>
</gene>
<evidence type="ECO:0000256" key="5">
    <source>
        <dbReference type="ARBA" id="ARBA00022980"/>
    </source>
</evidence>
<comment type="function">
    <text evidence="1 8">Binds directly to 16S ribosomal RNA.</text>
</comment>
<feature type="compositionally biased region" description="Basic residues" evidence="9">
    <location>
        <begin position="1"/>
        <end position="12"/>
    </location>
</feature>
<proteinExistence type="inferred from homology"/>
<dbReference type="EMBL" id="BLLL01000007">
    <property type="protein sequence ID" value="GFH63014.1"/>
    <property type="molecule type" value="Genomic_DNA"/>
</dbReference>
<dbReference type="HAMAP" id="MF_00500">
    <property type="entry name" value="Ribosomal_bS20"/>
    <property type="match status" value="1"/>
</dbReference>
<dbReference type="GO" id="GO:0006412">
    <property type="term" value="P:translation"/>
    <property type="evidence" value="ECO:0007669"/>
    <property type="project" value="UniProtKB-UniRule"/>
</dbReference>
<comment type="caution">
    <text evidence="10">The sequence shown here is derived from an EMBL/GenBank/DDBJ whole genome shotgun (WGS) entry which is preliminary data.</text>
</comment>
<comment type="similarity">
    <text evidence="2 8">Belongs to the bacterial ribosomal protein bS20 family.</text>
</comment>
<dbReference type="Proteomes" id="UP000505077">
    <property type="component" value="Unassembled WGS sequence"/>
</dbReference>
<protein>
    <recommendedName>
        <fullName evidence="7 8">Small ribosomal subunit protein bS20</fullName>
    </recommendedName>
</protein>
<dbReference type="SUPFAM" id="SSF46992">
    <property type="entry name" value="Ribosomal protein S20"/>
    <property type="match status" value="1"/>
</dbReference>
<dbReference type="PANTHER" id="PTHR33398:SF1">
    <property type="entry name" value="SMALL RIBOSOMAL SUBUNIT PROTEIN BS20C"/>
    <property type="match status" value="1"/>
</dbReference>
<evidence type="ECO:0000256" key="7">
    <source>
        <dbReference type="ARBA" id="ARBA00035136"/>
    </source>
</evidence>
<evidence type="ECO:0000313" key="11">
    <source>
        <dbReference type="Proteomes" id="UP000505077"/>
    </source>
</evidence>
<dbReference type="InterPro" id="IPR002583">
    <property type="entry name" value="Ribosomal_bS20"/>
</dbReference>
<dbReference type="PANTHER" id="PTHR33398">
    <property type="entry name" value="30S RIBOSOMAL PROTEIN S20"/>
    <property type="match status" value="1"/>
</dbReference>